<evidence type="ECO:0008006" key="4">
    <source>
        <dbReference type="Google" id="ProtNLM"/>
    </source>
</evidence>
<gene>
    <name evidence="2" type="ORF">IEO70_05530</name>
</gene>
<keyword evidence="1" id="KW-0472">Membrane</keyword>
<evidence type="ECO:0000256" key="1">
    <source>
        <dbReference type="SAM" id="Phobius"/>
    </source>
</evidence>
<keyword evidence="1" id="KW-1133">Transmembrane helix</keyword>
<feature type="transmembrane region" description="Helical" evidence="1">
    <location>
        <begin position="12"/>
        <end position="35"/>
    </location>
</feature>
<name>A0A927CUP3_9BACI</name>
<protein>
    <recommendedName>
        <fullName evidence="4">Type II secretion system protein</fullName>
    </recommendedName>
</protein>
<keyword evidence="3" id="KW-1185">Reference proteome</keyword>
<dbReference type="Proteomes" id="UP000602076">
    <property type="component" value="Unassembled WGS sequence"/>
</dbReference>
<dbReference type="AlphaFoldDB" id="A0A927CUP3"/>
<comment type="caution">
    <text evidence="2">The sequence shown here is derived from an EMBL/GenBank/DDBJ whole genome shotgun (WGS) entry which is preliminary data.</text>
</comment>
<evidence type="ECO:0000313" key="2">
    <source>
        <dbReference type="EMBL" id="MBD3107821.1"/>
    </source>
</evidence>
<keyword evidence="1" id="KW-0812">Transmembrane</keyword>
<organism evidence="2 3">
    <name type="scientific">Peribacillus faecalis</name>
    <dbReference type="NCBI Taxonomy" id="2772559"/>
    <lineage>
        <taxon>Bacteria</taxon>
        <taxon>Bacillati</taxon>
        <taxon>Bacillota</taxon>
        <taxon>Bacilli</taxon>
        <taxon>Bacillales</taxon>
        <taxon>Bacillaceae</taxon>
        <taxon>Peribacillus</taxon>
    </lineage>
</organism>
<accession>A0A927CUP3</accession>
<sequence length="162" mass="18883">MEKHLKNEAGYTLILVLLIITLFFIFSITLMGNLLNSSSQNNKTEEKIQEENLMQMGVSYVERLIAVTDQNVKDDDEFIIGNTDNETYENYQTVFKKLLETSKTVEVENNKFKYEITGYKGLSKDEDEDEKDDKFTIEYSIILNDDEDIKHETEKEITISIQ</sequence>
<proteinExistence type="predicted"/>
<evidence type="ECO:0000313" key="3">
    <source>
        <dbReference type="Proteomes" id="UP000602076"/>
    </source>
</evidence>
<dbReference type="RefSeq" id="WP_190997368.1">
    <property type="nucleotide sequence ID" value="NZ_JACXSI010000011.1"/>
</dbReference>
<dbReference type="EMBL" id="JACXSI010000011">
    <property type="protein sequence ID" value="MBD3107821.1"/>
    <property type="molecule type" value="Genomic_DNA"/>
</dbReference>
<reference evidence="2" key="1">
    <citation type="submission" date="2020-09" db="EMBL/GenBank/DDBJ databases">
        <title>Bacillus faecalis sp. nov., a moderately halophilic bacterium isolated from cow faeces.</title>
        <authorList>
            <person name="Jiang L."/>
            <person name="Lee J."/>
        </authorList>
    </citation>
    <scope>NUCLEOTIDE SEQUENCE</scope>
    <source>
        <strain evidence="2">AGMB 02131</strain>
    </source>
</reference>